<dbReference type="InterPro" id="IPR001005">
    <property type="entry name" value="SANT/Myb"/>
</dbReference>
<dbReference type="GO" id="GO:0006338">
    <property type="term" value="P:chromatin remodeling"/>
    <property type="evidence" value="ECO:0007669"/>
    <property type="project" value="TreeGrafter"/>
</dbReference>
<feature type="region of interest" description="Disordered" evidence="9">
    <location>
        <begin position="177"/>
        <end position="222"/>
    </location>
</feature>
<keyword evidence="8" id="KW-0539">Nucleus</keyword>
<dbReference type="InterPro" id="IPR055141">
    <property type="entry name" value="TADA2A_B-like_dom"/>
</dbReference>
<dbReference type="GO" id="GO:0003713">
    <property type="term" value="F:transcription coactivator activity"/>
    <property type="evidence" value="ECO:0007669"/>
    <property type="project" value="TreeGrafter"/>
</dbReference>
<keyword evidence="3" id="KW-0863">Zinc-finger</keyword>
<proteinExistence type="predicted"/>
<dbReference type="PROSITE" id="PS50090">
    <property type="entry name" value="MYB_LIKE"/>
    <property type="match status" value="1"/>
</dbReference>
<dbReference type="FunFam" id="1.10.10.60:FF:000115">
    <property type="entry name" value="Transcriptional adapter 2"/>
    <property type="match status" value="1"/>
</dbReference>
<keyword evidence="5" id="KW-0805">Transcription regulation</keyword>
<dbReference type="Proteomes" id="UP000734854">
    <property type="component" value="Unassembled WGS sequence"/>
</dbReference>
<dbReference type="InterPro" id="IPR036388">
    <property type="entry name" value="WH-like_DNA-bd_sf"/>
</dbReference>
<accession>A0A8J5LJ40</accession>
<feature type="domain" description="Myb-like" evidence="10">
    <location>
        <begin position="79"/>
        <end position="122"/>
    </location>
</feature>
<evidence type="ECO:0000313" key="14">
    <source>
        <dbReference type="Proteomes" id="UP000734854"/>
    </source>
</evidence>
<feature type="compositionally biased region" description="Polar residues" evidence="9">
    <location>
        <begin position="184"/>
        <end position="196"/>
    </location>
</feature>
<dbReference type="Pfam" id="PF22941">
    <property type="entry name" value="TADA2A-like_3rd"/>
    <property type="match status" value="1"/>
</dbReference>
<keyword evidence="14" id="KW-1185">Reference proteome</keyword>
<gene>
    <name evidence="13" type="ORF">ZIOFF_019150</name>
</gene>
<evidence type="ECO:0000256" key="8">
    <source>
        <dbReference type="ARBA" id="ARBA00023242"/>
    </source>
</evidence>
<keyword evidence="6" id="KW-0238">DNA-binding</keyword>
<evidence type="ECO:0008006" key="15">
    <source>
        <dbReference type="Google" id="ProtNLM"/>
    </source>
</evidence>
<keyword evidence="7" id="KW-0804">Transcription</keyword>
<dbReference type="PANTHER" id="PTHR12374">
    <property type="entry name" value="TRANSCRIPTIONAL ADAPTOR 2 ADA2 -RELATED"/>
    <property type="match status" value="1"/>
</dbReference>
<dbReference type="Gene3D" id="1.10.10.60">
    <property type="entry name" value="Homeodomain-like"/>
    <property type="match status" value="1"/>
</dbReference>
<dbReference type="InterPro" id="IPR017884">
    <property type="entry name" value="SANT_dom"/>
</dbReference>
<organism evidence="13 14">
    <name type="scientific">Zingiber officinale</name>
    <name type="common">Ginger</name>
    <name type="synonym">Amomum zingiber</name>
    <dbReference type="NCBI Taxonomy" id="94328"/>
    <lineage>
        <taxon>Eukaryota</taxon>
        <taxon>Viridiplantae</taxon>
        <taxon>Streptophyta</taxon>
        <taxon>Embryophyta</taxon>
        <taxon>Tracheophyta</taxon>
        <taxon>Spermatophyta</taxon>
        <taxon>Magnoliopsida</taxon>
        <taxon>Liliopsida</taxon>
        <taxon>Zingiberales</taxon>
        <taxon>Zingiberaceae</taxon>
        <taxon>Zingiber</taxon>
    </lineage>
</organism>
<feature type="compositionally biased region" description="Basic and acidic residues" evidence="9">
    <location>
        <begin position="415"/>
        <end position="426"/>
    </location>
</feature>
<dbReference type="GO" id="GO:0003682">
    <property type="term" value="F:chromatin binding"/>
    <property type="evidence" value="ECO:0007669"/>
    <property type="project" value="TreeGrafter"/>
</dbReference>
<evidence type="ECO:0000256" key="4">
    <source>
        <dbReference type="ARBA" id="ARBA00022833"/>
    </source>
</evidence>
<feature type="domain" description="HTH myb-type" evidence="12">
    <location>
        <begin position="79"/>
        <end position="127"/>
    </location>
</feature>
<dbReference type="GO" id="GO:0003677">
    <property type="term" value="F:DNA binding"/>
    <property type="evidence" value="ECO:0007669"/>
    <property type="project" value="UniProtKB-KW"/>
</dbReference>
<dbReference type="FunFam" id="1.10.10.10:FF:000087">
    <property type="entry name" value="Transcriptional adapter 2"/>
    <property type="match status" value="1"/>
</dbReference>
<keyword evidence="2" id="KW-0479">Metal-binding</keyword>
<dbReference type="SUPFAM" id="SSF46689">
    <property type="entry name" value="Homeodomain-like"/>
    <property type="match status" value="2"/>
</dbReference>
<dbReference type="PANTHER" id="PTHR12374:SF20">
    <property type="entry name" value="TRANSCRIPTIONAL ADAPTER 2-ALPHA"/>
    <property type="match status" value="1"/>
</dbReference>
<comment type="caution">
    <text evidence="13">The sequence shown here is derived from an EMBL/GenBank/DDBJ whole genome shotgun (WGS) entry which is preliminary data.</text>
</comment>
<dbReference type="GO" id="GO:0008270">
    <property type="term" value="F:zinc ion binding"/>
    <property type="evidence" value="ECO:0007669"/>
    <property type="project" value="UniProtKB-KW"/>
</dbReference>
<protein>
    <recommendedName>
        <fullName evidence="15">Transcriptional adapter</fullName>
    </recommendedName>
</protein>
<evidence type="ECO:0000259" key="12">
    <source>
        <dbReference type="PROSITE" id="PS51294"/>
    </source>
</evidence>
<evidence type="ECO:0000256" key="9">
    <source>
        <dbReference type="SAM" id="MobiDB-lite"/>
    </source>
</evidence>
<feature type="compositionally biased region" description="Basic and acidic residues" evidence="9">
    <location>
        <begin position="452"/>
        <end position="472"/>
    </location>
</feature>
<dbReference type="Pfam" id="PF00249">
    <property type="entry name" value="Myb_DNA-binding"/>
    <property type="match status" value="1"/>
</dbReference>
<dbReference type="GO" id="GO:0006357">
    <property type="term" value="P:regulation of transcription by RNA polymerase II"/>
    <property type="evidence" value="ECO:0007669"/>
    <property type="project" value="TreeGrafter"/>
</dbReference>
<dbReference type="PROSITE" id="PS51294">
    <property type="entry name" value="HTH_MYB"/>
    <property type="match status" value="1"/>
</dbReference>
<keyword evidence="4" id="KW-0862">Zinc</keyword>
<reference evidence="13 14" key="1">
    <citation type="submission" date="2020-08" db="EMBL/GenBank/DDBJ databases">
        <title>Plant Genome Project.</title>
        <authorList>
            <person name="Zhang R.-G."/>
        </authorList>
    </citation>
    <scope>NUCLEOTIDE SEQUENCE [LARGE SCALE GENOMIC DNA]</scope>
    <source>
        <tissue evidence="13">Rhizome</tissue>
    </source>
</reference>
<dbReference type="EMBL" id="JACMSC010000005">
    <property type="protein sequence ID" value="KAG6522016.1"/>
    <property type="molecule type" value="Genomic_DNA"/>
</dbReference>
<dbReference type="GO" id="GO:0005634">
    <property type="term" value="C:nucleus"/>
    <property type="evidence" value="ECO:0007669"/>
    <property type="project" value="UniProtKB-SubCell"/>
</dbReference>
<evidence type="ECO:0000256" key="1">
    <source>
        <dbReference type="ARBA" id="ARBA00004123"/>
    </source>
</evidence>
<evidence type="ECO:0000256" key="7">
    <source>
        <dbReference type="ARBA" id="ARBA00023163"/>
    </source>
</evidence>
<name>A0A8J5LJ40_ZINOF</name>
<evidence type="ECO:0000256" key="6">
    <source>
        <dbReference type="ARBA" id="ARBA00023125"/>
    </source>
</evidence>
<dbReference type="AlphaFoldDB" id="A0A8J5LJ40"/>
<evidence type="ECO:0000256" key="3">
    <source>
        <dbReference type="ARBA" id="ARBA00022771"/>
    </source>
</evidence>
<evidence type="ECO:0000256" key="2">
    <source>
        <dbReference type="ARBA" id="ARBA00022723"/>
    </source>
</evidence>
<feature type="domain" description="SANT" evidence="11">
    <location>
        <begin position="74"/>
        <end position="126"/>
    </location>
</feature>
<sequence length="680" mass="75898">MLARRIPSCLMRLASSTEPMDGSRVDVEAAEVCLRCTDSTSVSLRVGISEVVATINYIPGLILIFLQDNLSFPLICPDWNADEEILLLEGIEMYGLGNWAEVAEHVGTKSKAQCIDHYTTSYLNSPCYPLPDMSHVNGKNRKELLAMAKVQVEGKKGTSLLGDVIPKDESPFSHARVKVEDSSDGSVNRSPSNLTSGACKMASNAGQFKDNTDGPKVEGSYTDRTVGVKKPKYSGEEGPTIIESGYNQKRQEFDPEYDNDAEQALADMEFKENDLEIERELKLRMLRIYLSRSRMEPAVAMCVSFKSCVESIPTLSEITSTSKLHISFAKLDERKRRKEFILERNLLYPNQLEKEISNEDKDIYNSFKVFMRFLSQEDHEDLVKSVIEERKIRRRIQELKECQSAGCRTLAEAKSYTEQKRKREPEPNAQNSRKNSQVLPGSKLMQKTSRPLNREKGENDGSLRNMNDDHKVKGGIGLDTGSKDSPSTNARQVIVRSLMNGISPDSLGLNCSVRSSVGMMILNNPLRSFEQELCCQNRLLPNHYLKMQETLVQEIFKGSIVNKSDAHCLFKVDPVKVDRVYDILKKKLGQQEASTIVHGTVPVTSSAEPDPPGRQCSCRSPQRPSQLICRPAHLSCGSGVHLSYGRLDDDADSSGGKRGRGGGWIFSTAEYDLEDGSFHS</sequence>
<dbReference type="InterPro" id="IPR017930">
    <property type="entry name" value="Myb_dom"/>
</dbReference>
<evidence type="ECO:0000259" key="11">
    <source>
        <dbReference type="PROSITE" id="PS51293"/>
    </source>
</evidence>
<dbReference type="CDD" id="cd00167">
    <property type="entry name" value="SANT"/>
    <property type="match status" value="1"/>
</dbReference>
<feature type="compositionally biased region" description="Polar residues" evidence="9">
    <location>
        <begin position="428"/>
        <end position="451"/>
    </location>
</feature>
<comment type="subcellular location">
    <subcellularLocation>
        <location evidence="1">Nucleus</location>
    </subcellularLocation>
</comment>
<evidence type="ECO:0000259" key="10">
    <source>
        <dbReference type="PROSITE" id="PS50090"/>
    </source>
</evidence>
<evidence type="ECO:0000256" key="5">
    <source>
        <dbReference type="ARBA" id="ARBA00023015"/>
    </source>
</evidence>
<dbReference type="Gene3D" id="1.10.10.10">
    <property type="entry name" value="Winged helix-like DNA-binding domain superfamily/Winged helix DNA-binding domain"/>
    <property type="match status" value="1"/>
</dbReference>
<feature type="region of interest" description="Disordered" evidence="9">
    <location>
        <begin position="413"/>
        <end position="488"/>
    </location>
</feature>
<evidence type="ECO:0000313" key="13">
    <source>
        <dbReference type="EMBL" id="KAG6522016.1"/>
    </source>
</evidence>
<dbReference type="PROSITE" id="PS51293">
    <property type="entry name" value="SANT"/>
    <property type="match status" value="1"/>
</dbReference>
<dbReference type="InterPro" id="IPR009057">
    <property type="entry name" value="Homeodomain-like_sf"/>
</dbReference>
<dbReference type="SMART" id="SM00717">
    <property type="entry name" value="SANT"/>
    <property type="match status" value="1"/>
</dbReference>